<proteinExistence type="predicted"/>
<dbReference type="Proteomes" id="UP000054270">
    <property type="component" value="Unassembled WGS sequence"/>
</dbReference>
<sequence>MSINRPAPPIHTLNEDILLYIFTLNADMFSDTDALLTTCVTSQVCQSWRDLMLATPSLWARLIDMYYISKSLGNEWRDELIRRSGTAPLYIRAQEIDRSGNVLRILRENWHRTQRLVVHDLTSSVDLTRLVFALPAPYLETFAVTLGGTHAEDNEEALFVPLFGGHAPMLRSFHLSNHALDLRAPWLHNLHSLVLADKYSVRDALAVLAETHGLQELTIYPKNESPAYIPPYQPVVSLPRLRSLYCNGQPLICRTLLDYVDIPLGCSLEICIHNGAETEELHSAVTTFTRYAQRFLKSNLFQVVDLNCTPGDYIGFYGEATFPVKCRYGITIMLHENHPSTRMAMILSKLALLDLSRTTKFQFCTQGPLEASFCPFVSSLPSLDTMLIDSTSLSHLMAFQDDPNITETPSVLFPSLKALDFFVDRVSDVEAAVTFILSRIQNGHPVSCFNVVSKPSFLFPLDLEALAEVKGLEVTFKHLPDCSIYICI</sequence>
<gene>
    <name evidence="1" type="ORF">HYPSUDRAFT_38489</name>
</gene>
<evidence type="ECO:0000313" key="2">
    <source>
        <dbReference type="Proteomes" id="UP000054270"/>
    </source>
</evidence>
<dbReference type="AlphaFoldDB" id="A0A0D2MLS2"/>
<organism evidence="1 2">
    <name type="scientific">Hypholoma sublateritium (strain FD-334 SS-4)</name>
    <dbReference type="NCBI Taxonomy" id="945553"/>
    <lineage>
        <taxon>Eukaryota</taxon>
        <taxon>Fungi</taxon>
        <taxon>Dikarya</taxon>
        <taxon>Basidiomycota</taxon>
        <taxon>Agaricomycotina</taxon>
        <taxon>Agaricomycetes</taxon>
        <taxon>Agaricomycetidae</taxon>
        <taxon>Agaricales</taxon>
        <taxon>Agaricineae</taxon>
        <taxon>Strophariaceae</taxon>
        <taxon>Hypholoma</taxon>
    </lineage>
</organism>
<protein>
    <submittedName>
        <fullName evidence="1">Uncharacterized protein</fullName>
    </submittedName>
</protein>
<name>A0A0D2MLS2_HYPSF</name>
<reference evidence="2" key="1">
    <citation type="submission" date="2014-04" db="EMBL/GenBank/DDBJ databases">
        <title>Evolutionary Origins and Diversification of the Mycorrhizal Mutualists.</title>
        <authorList>
            <consortium name="DOE Joint Genome Institute"/>
            <consortium name="Mycorrhizal Genomics Consortium"/>
            <person name="Kohler A."/>
            <person name="Kuo A."/>
            <person name="Nagy L.G."/>
            <person name="Floudas D."/>
            <person name="Copeland A."/>
            <person name="Barry K.W."/>
            <person name="Cichocki N."/>
            <person name="Veneault-Fourrey C."/>
            <person name="LaButti K."/>
            <person name="Lindquist E.A."/>
            <person name="Lipzen A."/>
            <person name="Lundell T."/>
            <person name="Morin E."/>
            <person name="Murat C."/>
            <person name="Riley R."/>
            <person name="Ohm R."/>
            <person name="Sun H."/>
            <person name="Tunlid A."/>
            <person name="Henrissat B."/>
            <person name="Grigoriev I.V."/>
            <person name="Hibbett D.S."/>
            <person name="Martin F."/>
        </authorList>
    </citation>
    <scope>NUCLEOTIDE SEQUENCE [LARGE SCALE GENOMIC DNA]</scope>
    <source>
        <strain evidence="2">FD-334 SS-4</strain>
    </source>
</reference>
<dbReference type="EMBL" id="KN817535">
    <property type="protein sequence ID" value="KJA24818.1"/>
    <property type="molecule type" value="Genomic_DNA"/>
</dbReference>
<dbReference type="OrthoDB" id="2979028at2759"/>
<dbReference type="Gene3D" id="1.20.1280.50">
    <property type="match status" value="1"/>
</dbReference>
<evidence type="ECO:0000313" key="1">
    <source>
        <dbReference type="EMBL" id="KJA24818.1"/>
    </source>
</evidence>
<keyword evidence="2" id="KW-1185">Reference proteome</keyword>
<accession>A0A0D2MLS2</accession>